<reference evidence="3 4" key="1">
    <citation type="submission" date="2024-09" db="EMBL/GenBank/DDBJ databases">
        <title>A chromosome-level genome assembly of Gray's grenadier anchovy, Coilia grayii.</title>
        <authorList>
            <person name="Fu Z."/>
        </authorList>
    </citation>
    <scope>NUCLEOTIDE SEQUENCE [LARGE SCALE GENOMIC DNA]</scope>
    <source>
        <strain evidence="3">G4</strain>
        <tissue evidence="3">Muscle</tissue>
    </source>
</reference>
<keyword evidence="4" id="KW-1185">Reference proteome</keyword>
<dbReference type="PANTHER" id="PTHR34589">
    <property type="entry name" value="SIMILAR TO RIKEN CDNA 2700081O15"/>
    <property type="match status" value="1"/>
</dbReference>
<evidence type="ECO:0000256" key="1">
    <source>
        <dbReference type="SAM" id="MobiDB-lite"/>
    </source>
</evidence>
<dbReference type="EMBL" id="JBHFQA010000022">
    <property type="protein sequence ID" value="KAL2079322.1"/>
    <property type="molecule type" value="Genomic_DNA"/>
</dbReference>
<evidence type="ECO:0000313" key="3">
    <source>
        <dbReference type="EMBL" id="KAL2079322.1"/>
    </source>
</evidence>
<dbReference type="Pfam" id="PF18658">
    <property type="entry name" value="zf-C2H2_12"/>
    <property type="match status" value="1"/>
</dbReference>
<dbReference type="Proteomes" id="UP001591681">
    <property type="component" value="Unassembled WGS sequence"/>
</dbReference>
<dbReference type="InterPro" id="IPR040647">
    <property type="entry name" value="SPIN-DOC_Znf-C2H2"/>
</dbReference>
<feature type="domain" description="SPIN-DOC-like zinc-finger" evidence="2">
    <location>
        <begin position="212"/>
        <end position="273"/>
    </location>
</feature>
<dbReference type="PANTHER" id="PTHR34589:SF2">
    <property type="entry name" value="ZINC FINGER TRANSLOCATION-ASSOCIATED PROTEIN"/>
    <property type="match status" value="1"/>
</dbReference>
<protein>
    <recommendedName>
        <fullName evidence="2">SPIN-DOC-like zinc-finger domain-containing protein</fullName>
    </recommendedName>
</protein>
<comment type="caution">
    <text evidence="3">The sequence shown here is derived from an EMBL/GenBank/DDBJ whole genome shotgun (WGS) entry which is preliminary data.</text>
</comment>
<evidence type="ECO:0000259" key="2">
    <source>
        <dbReference type="Pfam" id="PF18658"/>
    </source>
</evidence>
<gene>
    <name evidence="3" type="ORF">ACEWY4_025066</name>
</gene>
<evidence type="ECO:0000313" key="4">
    <source>
        <dbReference type="Proteomes" id="UP001591681"/>
    </source>
</evidence>
<dbReference type="AlphaFoldDB" id="A0ABD1IWH4"/>
<sequence length="326" mass="37239">MKKIRVTIHETGEDCKCTRFRCFEVTTTAERDYLIGQFNSLSTKNERDAFLSRLVTVGPVKRRRQREGSARHLPNDHSYTYCIPVKRGESSTDIKVCFKGFIAIFGITKRRVETIKKHLATTGFPPQDGRGKHNNRPHRLSTKVIQQVGCQTDSHEGECKDAASQTCSGDWQQDAVETDVKSLCRIKEEPSTAISTHDENDIDLRGAVSASSWRSCYLMDYDPVNQLLVCMMCGEQQYSYSREGARAHIEEAHPETLSLGQQQRQRLQEAWDQQVAQREQFLTSQLQQHAMPHTEKTTELEVCLEIDDPSESTHEDSPKAKKRKTF</sequence>
<name>A0ABD1IWH4_9TELE</name>
<dbReference type="InterPro" id="IPR052675">
    <property type="entry name" value="ZnF_transloc-Spindlin_int"/>
</dbReference>
<proteinExistence type="predicted"/>
<feature type="region of interest" description="Disordered" evidence="1">
    <location>
        <begin position="305"/>
        <end position="326"/>
    </location>
</feature>
<accession>A0ABD1IWH4</accession>
<organism evidence="3 4">
    <name type="scientific">Coilia grayii</name>
    <name type="common">Gray's grenadier anchovy</name>
    <dbReference type="NCBI Taxonomy" id="363190"/>
    <lineage>
        <taxon>Eukaryota</taxon>
        <taxon>Metazoa</taxon>
        <taxon>Chordata</taxon>
        <taxon>Craniata</taxon>
        <taxon>Vertebrata</taxon>
        <taxon>Euteleostomi</taxon>
        <taxon>Actinopterygii</taxon>
        <taxon>Neopterygii</taxon>
        <taxon>Teleostei</taxon>
        <taxon>Clupei</taxon>
        <taxon>Clupeiformes</taxon>
        <taxon>Clupeoidei</taxon>
        <taxon>Engraulidae</taxon>
        <taxon>Coilinae</taxon>
        <taxon>Coilia</taxon>
    </lineage>
</organism>